<dbReference type="EMBL" id="JYDJ01000068">
    <property type="protein sequence ID" value="KRX45851.1"/>
    <property type="molecule type" value="Genomic_DNA"/>
</dbReference>
<name>A0A0V0U3R7_9BILA</name>
<reference evidence="1 2" key="1">
    <citation type="submission" date="2015-01" db="EMBL/GenBank/DDBJ databases">
        <title>Evolution of Trichinella species and genotypes.</title>
        <authorList>
            <person name="Korhonen P.K."/>
            <person name="Edoardo P."/>
            <person name="Giuseppe L.R."/>
            <person name="Gasser R.B."/>
        </authorList>
    </citation>
    <scope>NUCLEOTIDE SEQUENCE [LARGE SCALE GENOMIC DNA]</scope>
    <source>
        <strain evidence="1">ISS417</strain>
    </source>
</reference>
<gene>
    <name evidence="1" type="ORF">T05_6296</name>
</gene>
<comment type="caution">
    <text evidence="1">The sequence shown here is derived from an EMBL/GenBank/DDBJ whole genome shotgun (WGS) entry which is preliminary data.</text>
</comment>
<dbReference type="OrthoDB" id="10269235at2759"/>
<proteinExistence type="predicted"/>
<keyword evidence="2" id="KW-1185">Reference proteome</keyword>
<organism evidence="1 2">
    <name type="scientific">Trichinella murrelli</name>
    <dbReference type="NCBI Taxonomy" id="144512"/>
    <lineage>
        <taxon>Eukaryota</taxon>
        <taxon>Metazoa</taxon>
        <taxon>Ecdysozoa</taxon>
        <taxon>Nematoda</taxon>
        <taxon>Enoplea</taxon>
        <taxon>Dorylaimia</taxon>
        <taxon>Trichinellida</taxon>
        <taxon>Trichinellidae</taxon>
        <taxon>Trichinella</taxon>
    </lineage>
</organism>
<evidence type="ECO:0000313" key="2">
    <source>
        <dbReference type="Proteomes" id="UP000055048"/>
    </source>
</evidence>
<protein>
    <submittedName>
        <fullName evidence="1">Uncharacterized protein</fullName>
    </submittedName>
</protein>
<sequence length="71" mass="8136">MTSPHSEQPSTAADSYWEWLCCRHCLTTVYNEAVFIYKNQSLKPTICMRSTLDNATAAPLRCTVRWLLHSS</sequence>
<dbReference type="AlphaFoldDB" id="A0A0V0U3R7"/>
<evidence type="ECO:0000313" key="1">
    <source>
        <dbReference type="EMBL" id="KRX45851.1"/>
    </source>
</evidence>
<accession>A0A0V0U3R7</accession>
<dbReference type="Proteomes" id="UP000055048">
    <property type="component" value="Unassembled WGS sequence"/>
</dbReference>